<accession>A0AAV7MCM0</accession>
<evidence type="ECO:0000313" key="2">
    <source>
        <dbReference type="Proteomes" id="UP001066276"/>
    </source>
</evidence>
<reference evidence="1" key="1">
    <citation type="journal article" date="2022" name="bioRxiv">
        <title>Sequencing and chromosome-scale assembly of the giantPleurodeles waltlgenome.</title>
        <authorList>
            <person name="Brown T."/>
            <person name="Elewa A."/>
            <person name="Iarovenko S."/>
            <person name="Subramanian E."/>
            <person name="Araus A.J."/>
            <person name="Petzold A."/>
            <person name="Susuki M."/>
            <person name="Suzuki K.-i.T."/>
            <person name="Hayashi T."/>
            <person name="Toyoda A."/>
            <person name="Oliveira C."/>
            <person name="Osipova E."/>
            <person name="Leigh N.D."/>
            <person name="Simon A."/>
            <person name="Yun M.H."/>
        </authorList>
    </citation>
    <scope>NUCLEOTIDE SEQUENCE</scope>
    <source>
        <strain evidence="1">20211129_DDA</strain>
        <tissue evidence="1">Liver</tissue>
    </source>
</reference>
<keyword evidence="2" id="KW-1185">Reference proteome</keyword>
<dbReference type="EMBL" id="JANPWB010000014">
    <property type="protein sequence ID" value="KAJ1100247.1"/>
    <property type="molecule type" value="Genomic_DNA"/>
</dbReference>
<sequence length="126" mass="14229">MPRLRHSGRRGSAACSGIVRRPCRGGAWRLVSSRLPDWGLEGRSSDLMLGGSPWRLGDWYPYPGTVACWTTGETQSDWFAGPNKWTKLWDRPGREPQFVLQRGGDGWRHLPRSSLIAKLYRACDTS</sequence>
<proteinExistence type="predicted"/>
<dbReference type="Proteomes" id="UP001066276">
    <property type="component" value="Chromosome 10"/>
</dbReference>
<dbReference type="AlphaFoldDB" id="A0AAV7MCM0"/>
<name>A0AAV7MCM0_PLEWA</name>
<protein>
    <submittedName>
        <fullName evidence="1">Uncharacterized protein</fullName>
    </submittedName>
</protein>
<evidence type="ECO:0000313" key="1">
    <source>
        <dbReference type="EMBL" id="KAJ1100247.1"/>
    </source>
</evidence>
<comment type="caution">
    <text evidence="1">The sequence shown here is derived from an EMBL/GenBank/DDBJ whole genome shotgun (WGS) entry which is preliminary data.</text>
</comment>
<organism evidence="1 2">
    <name type="scientific">Pleurodeles waltl</name>
    <name type="common">Iberian ribbed newt</name>
    <dbReference type="NCBI Taxonomy" id="8319"/>
    <lineage>
        <taxon>Eukaryota</taxon>
        <taxon>Metazoa</taxon>
        <taxon>Chordata</taxon>
        <taxon>Craniata</taxon>
        <taxon>Vertebrata</taxon>
        <taxon>Euteleostomi</taxon>
        <taxon>Amphibia</taxon>
        <taxon>Batrachia</taxon>
        <taxon>Caudata</taxon>
        <taxon>Salamandroidea</taxon>
        <taxon>Salamandridae</taxon>
        <taxon>Pleurodelinae</taxon>
        <taxon>Pleurodeles</taxon>
    </lineage>
</organism>
<gene>
    <name evidence="1" type="ORF">NDU88_005334</name>
</gene>